<reference evidence="2 3" key="1">
    <citation type="submission" date="2024-03" db="EMBL/GenBank/DDBJ databases">
        <title>The complete genome of Streptomyces sirii sp.nov.</title>
        <authorList>
            <person name="Zakalyukina Y.V."/>
            <person name="Belik A.R."/>
            <person name="Biryukov M.V."/>
            <person name="Baturina O.A."/>
            <person name="Kabilov M.R."/>
        </authorList>
    </citation>
    <scope>NUCLEOTIDE SEQUENCE [LARGE SCALE GENOMIC DNA]</scope>
    <source>
        <strain evidence="2 3">BP-8</strain>
    </source>
</reference>
<sequence length="156" mass="17296">MQPDRAPDSGLAQRGLTTEDLAHPAETPPDEEPQSATEAPSLPGEAAPASAETATPRSEETRNDEEEAPQLLSAEDADGFRGRWQEIQSRFVDDPQQAVHGADELVAEVMQSLATTFADHKQALEKQWNRGEQVDTEGLRMALRHYRSFFNRLLTE</sequence>
<evidence type="ECO:0000313" key="2">
    <source>
        <dbReference type="EMBL" id="WXK74995.1"/>
    </source>
</evidence>
<keyword evidence="3" id="KW-1185">Reference proteome</keyword>
<evidence type="ECO:0000256" key="1">
    <source>
        <dbReference type="SAM" id="MobiDB-lite"/>
    </source>
</evidence>
<dbReference type="RefSeq" id="WP_407285178.1">
    <property type="nucleotide sequence ID" value="NZ_CP147982.1"/>
</dbReference>
<feature type="region of interest" description="Disordered" evidence="1">
    <location>
        <begin position="1"/>
        <end position="79"/>
    </location>
</feature>
<evidence type="ECO:0000313" key="3">
    <source>
        <dbReference type="Proteomes" id="UP001626628"/>
    </source>
</evidence>
<protein>
    <submittedName>
        <fullName evidence="2">Uncharacterized protein</fullName>
    </submittedName>
</protein>
<organism evidence="2 3">
    <name type="scientific">Streptomyces sirii</name>
    <dbReference type="NCBI Taxonomy" id="3127701"/>
    <lineage>
        <taxon>Bacteria</taxon>
        <taxon>Bacillati</taxon>
        <taxon>Actinomycetota</taxon>
        <taxon>Actinomycetes</taxon>
        <taxon>Kitasatosporales</taxon>
        <taxon>Streptomycetaceae</taxon>
        <taxon>Streptomyces</taxon>
    </lineage>
</organism>
<proteinExistence type="predicted"/>
<dbReference type="EMBL" id="CP147982">
    <property type="protein sequence ID" value="WXK74995.1"/>
    <property type="molecule type" value="Genomic_DNA"/>
</dbReference>
<name>A0ABZ2QFV3_9ACTN</name>
<dbReference type="Proteomes" id="UP001626628">
    <property type="component" value="Chromosome"/>
</dbReference>
<gene>
    <name evidence="2" type="ORF">WAB15_02875</name>
</gene>
<accession>A0ABZ2QFV3</accession>
<feature type="compositionally biased region" description="Low complexity" evidence="1">
    <location>
        <begin position="45"/>
        <end position="56"/>
    </location>
</feature>